<feature type="compositionally biased region" description="Low complexity" evidence="1">
    <location>
        <begin position="168"/>
        <end position="180"/>
    </location>
</feature>
<evidence type="ECO:0000256" key="1">
    <source>
        <dbReference type="SAM" id="MobiDB-lite"/>
    </source>
</evidence>
<feature type="compositionally biased region" description="Basic and acidic residues" evidence="1">
    <location>
        <begin position="184"/>
        <end position="200"/>
    </location>
</feature>
<dbReference type="eggNOG" id="ENOG502TBA5">
    <property type="taxonomic scope" value="Eukaryota"/>
</dbReference>
<dbReference type="Proteomes" id="UP000266841">
    <property type="component" value="Unassembled WGS sequence"/>
</dbReference>
<organism evidence="2 3">
    <name type="scientific">Thalassiosira oceanica</name>
    <name type="common">Marine diatom</name>
    <dbReference type="NCBI Taxonomy" id="159749"/>
    <lineage>
        <taxon>Eukaryota</taxon>
        <taxon>Sar</taxon>
        <taxon>Stramenopiles</taxon>
        <taxon>Ochrophyta</taxon>
        <taxon>Bacillariophyta</taxon>
        <taxon>Coscinodiscophyceae</taxon>
        <taxon>Thalassiosirophycidae</taxon>
        <taxon>Thalassiosirales</taxon>
        <taxon>Thalassiosiraceae</taxon>
        <taxon>Thalassiosira</taxon>
    </lineage>
</organism>
<feature type="region of interest" description="Disordered" evidence="1">
    <location>
        <begin position="149"/>
        <end position="200"/>
    </location>
</feature>
<accession>K0SKJ1</accession>
<comment type="caution">
    <text evidence="2">The sequence shown here is derived from an EMBL/GenBank/DDBJ whole genome shotgun (WGS) entry which is preliminary data.</text>
</comment>
<sequence length="200" mass="21922">MHLWRIVHRPEKALSYSRSALAAHTLGLPSWWFFIEQTRERCSGLRRGLSGSAECPLHADGSIGSVRGLGRPQTTIDAPSVVDLSAQMCSRSRRERFFLSDQSHFPLADVNGNRISRIRTAPPPGEGDGPGGVAARFAMVSSVETAATEFNDWDGRSQSVPELAFPRESSQLEQESSQSQKVKAKGERPQSSKTDSKQAD</sequence>
<evidence type="ECO:0000313" key="2">
    <source>
        <dbReference type="EMBL" id="EJK65840.1"/>
    </source>
</evidence>
<dbReference type="EMBL" id="AGNL01015428">
    <property type="protein sequence ID" value="EJK65840.1"/>
    <property type="molecule type" value="Genomic_DNA"/>
</dbReference>
<evidence type="ECO:0000313" key="3">
    <source>
        <dbReference type="Proteomes" id="UP000266841"/>
    </source>
</evidence>
<proteinExistence type="predicted"/>
<protein>
    <submittedName>
        <fullName evidence="2">Uncharacterized protein</fullName>
    </submittedName>
</protein>
<keyword evidence="3" id="KW-1185">Reference proteome</keyword>
<gene>
    <name evidence="2" type="ORF">THAOC_13264</name>
</gene>
<dbReference type="AlphaFoldDB" id="K0SKJ1"/>
<name>K0SKJ1_THAOC</name>
<reference evidence="2 3" key="1">
    <citation type="journal article" date="2012" name="Genome Biol.">
        <title>Genome and low-iron response of an oceanic diatom adapted to chronic iron limitation.</title>
        <authorList>
            <person name="Lommer M."/>
            <person name="Specht M."/>
            <person name="Roy A.S."/>
            <person name="Kraemer L."/>
            <person name="Andreson R."/>
            <person name="Gutowska M.A."/>
            <person name="Wolf J."/>
            <person name="Bergner S.V."/>
            <person name="Schilhabel M.B."/>
            <person name="Klostermeier U.C."/>
            <person name="Beiko R.G."/>
            <person name="Rosenstiel P."/>
            <person name="Hippler M."/>
            <person name="Laroche J."/>
        </authorList>
    </citation>
    <scope>NUCLEOTIDE SEQUENCE [LARGE SCALE GENOMIC DNA]</scope>
    <source>
        <strain evidence="2 3">CCMP1005</strain>
    </source>
</reference>